<dbReference type="NCBIfam" id="TIGR01726">
    <property type="entry name" value="HEQRo_perm_3TM"/>
    <property type="match status" value="1"/>
</dbReference>
<evidence type="ECO:0000256" key="2">
    <source>
        <dbReference type="ARBA" id="ARBA00010072"/>
    </source>
</evidence>
<name>A0ABP6VSC7_9GAMM</name>
<feature type="transmembrane region" description="Helical" evidence="11">
    <location>
        <begin position="53"/>
        <end position="73"/>
    </location>
</feature>
<evidence type="ECO:0000256" key="11">
    <source>
        <dbReference type="RuleBase" id="RU363032"/>
    </source>
</evidence>
<gene>
    <name evidence="13" type="ORF">GCM10022394_17860</name>
</gene>
<dbReference type="InterPro" id="IPR010065">
    <property type="entry name" value="AA_ABC_transptr_permease_3TM"/>
</dbReference>
<evidence type="ECO:0000256" key="10">
    <source>
        <dbReference type="ARBA" id="ARBA00040319"/>
    </source>
</evidence>
<dbReference type="Proteomes" id="UP001500795">
    <property type="component" value="Unassembled WGS sequence"/>
</dbReference>
<evidence type="ECO:0000256" key="9">
    <source>
        <dbReference type="ARBA" id="ARBA00023136"/>
    </source>
</evidence>
<evidence type="ECO:0000256" key="3">
    <source>
        <dbReference type="ARBA" id="ARBA00022448"/>
    </source>
</evidence>
<evidence type="ECO:0000256" key="1">
    <source>
        <dbReference type="ARBA" id="ARBA00004429"/>
    </source>
</evidence>
<feature type="transmembrane region" description="Helical" evidence="11">
    <location>
        <begin position="93"/>
        <end position="114"/>
    </location>
</feature>
<dbReference type="InterPro" id="IPR035906">
    <property type="entry name" value="MetI-like_sf"/>
</dbReference>
<dbReference type="CDD" id="cd06261">
    <property type="entry name" value="TM_PBP2"/>
    <property type="match status" value="1"/>
</dbReference>
<evidence type="ECO:0000256" key="4">
    <source>
        <dbReference type="ARBA" id="ARBA00022475"/>
    </source>
</evidence>
<dbReference type="Gene3D" id="1.10.3720.10">
    <property type="entry name" value="MetI-like"/>
    <property type="match status" value="1"/>
</dbReference>
<dbReference type="RefSeq" id="WP_344957072.1">
    <property type="nucleotide sequence ID" value="NZ_BAABCX010000002.1"/>
</dbReference>
<evidence type="ECO:0000313" key="13">
    <source>
        <dbReference type="EMBL" id="GAA3538639.1"/>
    </source>
</evidence>
<comment type="caution">
    <text evidence="13">The sequence shown here is derived from an EMBL/GenBank/DDBJ whole genome shotgun (WGS) entry which is preliminary data.</text>
</comment>
<dbReference type="SUPFAM" id="SSF161098">
    <property type="entry name" value="MetI-like"/>
    <property type="match status" value="1"/>
</dbReference>
<organism evidence="13 14">
    <name type="scientific">Zobellella aerophila</name>
    <dbReference type="NCBI Taxonomy" id="870480"/>
    <lineage>
        <taxon>Bacteria</taxon>
        <taxon>Pseudomonadati</taxon>
        <taxon>Pseudomonadota</taxon>
        <taxon>Gammaproteobacteria</taxon>
        <taxon>Aeromonadales</taxon>
        <taxon>Aeromonadaceae</taxon>
        <taxon>Zobellella</taxon>
    </lineage>
</organism>
<keyword evidence="14" id="KW-1185">Reference proteome</keyword>
<feature type="transmembrane region" description="Helical" evidence="11">
    <location>
        <begin position="20"/>
        <end position="41"/>
    </location>
</feature>
<evidence type="ECO:0000256" key="8">
    <source>
        <dbReference type="ARBA" id="ARBA00022989"/>
    </source>
</evidence>
<comment type="subcellular location">
    <subcellularLocation>
        <location evidence="1">Cell inner membrane</location>
        <topology evidence="1">Multi-pass membrane protein</topology>
    </subcellularLocation>
    <subcellularLocation>
        <location evidence="11">Cell membrane</location>
        <topology evidence="11">Multi-pass membrane protein</topology>
    </subcellularLocation>
</comment>
<dbReference type="Pfam" id="PF00528">
    <property type="entry name" value="BPD_transp_1"/>
    <property type="match status" value="1"/>
</dbReference>
<dbReference type="PANTHER" id="PTHR30614">
    <property type="entry name" value="MEMBRANE COMPONENT OF AMINO ACID ABC TRANSPORTER"/>
    <property type="match status" value="1"/>
</dbReference>
<reference evidence="14" key="1">
    <citation type="journal article" date="2019" name="Int. J. Syst. Evol. Microbiol.">
        <title>The Global Catalogue of Microorganisms (GCM) 10K type strain sequencing project: providing services to taxonomists for standard genome sequencing and annotation.</title>
        <authorList>
            <consortium name="The Broad Institute Genomics Platform"/>
            <consortium name="The Broad Institute Genome Sequencing Center for Infectious Disease"/>
            <person name="Wu L."/>
            <person name="Ma J."/>
        </authorList>
    </citation>
    <scope>NUCLEOTIDE SEQUENCE [LARGE SCALE GENOMIC DNA]</scope>
    <source>
        <strain evidence="14">JCM 17110</strain>
    </source>
</reference>
<feature type="transmembrane region" description="Helical" evidence="11">
    <location>
        <begin position="160"/>
        <end position="184"/>
    </location>
</feature>
<feature type="transmembrane region" description="Helical" evidence="11">
    <location>
        <begin position="196"/>
        <end position="214"/>
    </location>
</feature>
<feature type="domain" description="ABC transmembrane type-1" evidence="12">
    <location>
        <begin position="17"/>
        <end position="214"/>
    </location>
</feature>
<evidence type="ECO:0000313" key="14">
    <source>
        <dbReference type="Proteomes" id="UP001500795"/>
    </source>
</evidence>
<keyword evidence="6 11" id="KW-0812">Transmembrane</keyword>
<sequence length="230" mass="26285">MDFSIVVNEWGVYWQGLYTTVFLVALSLLLGLLIAVPMGICRNSRNWLLKGPAWAYIYFFRGTPLLVQLFLIYYGAGQWTWLRESAAWEWFSQAWFCAILAFTLNTAAYTAEIVRGAINTMPRGQIEAAYAYGMSRLTTLRRIILPNSFRRALPAYSNEVIFMLHGSAVAGVITIVDLTGAARIVNSRYYSPFEAFLAAGLIYMCLTFLLVWSFRRLEGRWFKHLKPRTA</sequence>
<keyword evidence="7" id="KW-0029">Amino-acid transport</keyword>
<dbReference type="PANTHER" id="PTHR30614:SF10">
    <property type="entry name" value="ARGININE ABC TRANSPORTER PERMEASE PROTEIN ARTM"/>
    <property type="match status" value="1"/>
</dbReference>
<keyword evidence="8 11" id="KW-1133">Transmembrane helix</keyword>
<keyword evidence="9 11" id="KW-0472">Membrane</keyword>
<keyword evidence="4" id="KW-1003">Cell membrane</keyword>
<keyword evidence="3 11" id="KW-0813">Transport</keyword>
<dbReference type="EMBL" id="BAABCX010000002">
    <property type="protein sequence ID" value="GAA3538639.1"/>
    <property type="molecule type" value="Genomic_DNA"/>
</dbReference>
<comment type="similarity">
    <text evidence="2">Belongs to the binding-protein-dependent transport system permease family. HisMQ subfamily.</text>
</comment>
<proteinExistence type="inferred from homology"/>
<evidence type="ECO:0000259" key="12">
    <source>
        <dbReference type="PROSITE" id="PS50928"/>
    </source>
</evidence>
<evidence type="ECO:0000256" key="6">
    <source>
        <dbReference type="ARBA" id="ARBA00022692"/>
    </source>
</evidence>
<evidence type="ECO:0000256" key="5">
    <source>
        <dbReference type="ARBA" id="ARBA00022519"/>
    </source>
</evidence>
<dbReference type="InterPro" id="IPR043429">
    <property type="entry name" value="ArtM/GltK/GlnP/TcyL/YhdX-like"/>
</dbReference>
<dbReference type="InterPro" id="IPR000515">
    <property type="entry name" value="MetI-like"/>
</dbReference>
<accession>A0ABP6VSC7</accession>
<evidence type="ECO:0000256" key="7">
    <source>
        <dbReference type="ARBA" id="ARBA00022970"/>
    </source>
</evidence>
<protein>
    <recommendedName>
        <fullName evidence="10">Arginine ABC transporter permease protein ArtM</fullName>
    </recommendedName>
</protein>
<keyword evidence="5" id="KW-0997">Cell inner membrane</keyword>
<dbReference type="PROSITE" id="PS50928">
    <property type="entry name" value="ABC_TM1"/>
    <property type="match status" value="1"/>
</dbReference>